<evidence type="ECO:0000256" key="1">
    <source>
        <dbReference type="HAMAP-Rule" id="MF_00799"/>
    </source>
</evidence>
<reference evidence="3 4" key="1">
    <citation type="submission" date="2017-10" db="EMBL/GenBank/DDBJ databases">
        <authorList>
            <consortium name="Urmite Genomes"/>
        </authorList>
    </citation>
    <scope>NUCLEOTIDE SEQUENCE [LARGE SCALE GENOMIC DNA]</scope>
    <source>
        <strain evidence="3 4">FB-527</strain>
    </source>
</reference>
<dbReference type="InterPro" id="IPR050965">
    <property type="entry name" value="UPF0336/Enoyl-CoA_hydratase"/>
</dbReference>
<dbReference type="CDD" id="cd03441">
    <property type="entry name" value="R_hydratase_like"/>
    <property type="match status" value="1"/>
</dbReference>
<dbReference type="Gene3D" id="3.10.129.10">
    <property type="entry name" value="Hotdog Thioesterase"/>
    <property type="match status" value="1"/>
</dbReference>
<evidence type="ECO:0000259" key="2">
    <source>
        <dbReference type="Pfam" id="PF13452"/>
    </source>
</evidence>
<keyword evidence="4" id="KW-1185">Reference proteome</keyword>
<comment type="similarity">
    <text evidence="1">Belongs to the UPF0336 family.</text>
</comment>
<evidence type="ECO:0000313" key="3">
    <source>
        <dbReference type="EMBL" id="SOJ53372.1"/>
    </source>
</evidence>
<dbReference type="GO" id="GO:0006633">
    <property type="term" value="P:fatty acid biosynthetic process"/>
    <property type="evidence" value="ECO:0007669"/>
    <property type="project" value="TreeGrafter"/>
</dbReference>
<feature type="domain" description="FAS1-like dehydratase" evidence="2">
    <location>
        <begin position="7"/>
        <end position="137"/>
    </location>
</feature>
<dbReference type="InterPro" id="IPR029069">
    <property type="entry name" value="HotDog_dom_sf"/>
</dbReference>
<dbReference type="InterPro" id="IPR016709">
    <property type="entry name" value="HadA-like"/>
</dbReference>
<dbReference type="PIRSF" id="PIRSF018072">
    <property type="entry name" value="UCP018072"/>
    <property type="match status" value="1"/>
</dbReference>
<dbReference type="Proteomes" id="UP000554965">
    <property type="component" value="Unassembled WGS sequence"/>
</dbReference>
<comment type="caution">
    <text evidence="3">The sequence shown here is derived from an EMBL/GenBank/DDBJ whole genome shotgun (WGS) entry which is preliminary data.</text>
</comment>
<dbReference type="EMBL" id="OCTY01000002">
    <property type="protein sequence ID" value="SOJ53372.1"/>
    <property type="molecule type" value="Genomic_DNA"/>
</dbReference>
<dbReference type="NCBIfam" id="NF040624">
    <property type="entry name" value="HadA"/>
    <property type="match status" value="1"/>
</dbReference>
<dbReference type="InterPro" id="IPR039569">
    <property type="entry name" value="FAS1-like_DH_region"/>
</dbReference>
<dbReference type="AlphaFoldDB" id="A0A7Z7IH52"/>
<dbReference type="PANTHER" id="PTHR43437">
    <property type="entry name" value="HYDROXYACYL-THIOESTER DEHYDRATASE TYPE 2, MITOCHONDRIAL-RELATED"/>
    <property type="match status" value="1"/>
</dbReference>
<accession>A0A7Z7IH52</accession>
<dbReference type="Pfam" id="PF13452">
    <property type="entry name" value="FAS1_DH_region"/>
    <property type="match status" value="1"/>
</dbReference>
<dbReference type="RefSeq" id="WP_186241634.1">
    <property type="nucleotide sequence ID" value="NZ_OCTY01000002.1"/>
</dbReference>
<sequence length="159" mass="17503">MALSGNLVGMHYRYPDHYAVEREKIREYAVAVQNDDTCYFEEDAAAELGYKGLLAPLTFICVFGYKAQSAFFKDANIAVQDAQIVQVDQVLKFEKPIVAGDKLYCDVYVDSIRKAHGTEIIVTKNIITNEAGDIVQETYTTLAGRAGEDGEEGFSDGAA</sequence>
<dbReference type="PANTHER" id="PTHR43437:SF3">
    <property type="entry name" value="HYDROXYACYL-THIOESTER DEHYDRATASE TYPE 2, MITOCHONDRIAL"/>
    <property type="match status" value="1"/>
</dbReference>
<gene>
    <name evidence="3" type="ORF">MSIMFB_00875</name>
</gene>
<evidence type="ECO:0000313" key="4">
    <source>
        <dbReference type="Proteomes" id="UP000554965"/>
    </source>
</evidence>
<proteinExistence type="inferred from homology"/>
<dbReference type="InterPro" id="IPR054849">
    <property type="entry name" value="UPF0336_fam"/>
</dbReference>
<name>A0A7Z7IH52_9MYCO</name>
<dbReference type="HAMAP" id="MF_00799">
    <property type="entry name" value="UPF0336"/>
    <property type="match status" value="1"/>
</dbReference>
<protein>
    <recommendedName>
        <fullName evidence="1">UPF0336 protein MSIMFB_00875</fullName>
    </recommendedName>
</protein>
<dbReference type="SUPFAM" id="SSF54637">
    <property type="entry name" value="Thioesterase/thiol ester dehydrase-isomerase"/>
    <property type="match status" value="1"/>
</dbReference>
<organism evidence="3 4">
    <name type="scientific">Mycobacterium simulans</name>
    <dbReference type="NCBI Taxonomy" id="627089"/>
    <lineage>
        <taxon>Bacteria</taxon>
        <taxon>Bacillati</taxon>
        <taxon>Actinomycetota</taxon>
        <taxon>Actinomycetes</taxon>
        <taxon>Mycobacteriales</taxon>
        <taxon>Mycobacteriaceae</taxon>
        <taxon>Mycobacterium</taxon>
    </lineage>
</organism>
<dbReference type="GO" id="GO:0019171">
    <property type="term" value="F:(3R)-hydroxyacyl-[acyl-carrier-protein] dehydratase activity"/>
    <property type="evidence" value="ECO:0007669"/>
    <property type="project" value="TreeGrafter"/>
</dbReference>
<dbReference type="NCBIfam" id="NF010245">
    <property type="entry name" value="PRK13692.1"/>
    <property type="match status" value="1"/>
</dbReference>